<dbReference type="HOGENOM" id="CLU_737064_0_0_12"/>
<organism evidence="1 2">
    <name type="scientific">Borrelia crocidurae (strain Achema)</name>
    <dbReference type="NCBI Taxonomy" id="1155096"/>
    <lineage>
        <taxon>Bacteria</taxon>
        <taxon>Pseudomonadati</taxon>
        <taxon>Spirochaetota</taxon>
        <taxon>Spirochaetia</taxon>
        <taxon>Spirochaetales</taxon>
        <taxon>Borreliaceae</taxon>
        <taxon>Borrelia</taxon>
    </lineage>
</organism>
<evidence type="ECO:0000313" key="1">
    <source>
        <dbReference type="EMBL" id="AFI32250.1"/>
    </source>
</evidence>
<protein>
    <recommendedName>
        <fullName evidence="3">Lipoprotein</fullName>
    </recommendedName>
</protein>
<dbReference type="NCBIfam" id="NF047534">
    <property type="entry name" value="lipo_BTA121_dup"/>
    <property type="match status" value="2"/>
</dbReference>
<dbReference type="RefSeq" id="WP_014696806.1">
    <property type="nucleotide sequence ID" value="NC_017822.1"/>
</dbReference>
<dbReference type="PROSITE" id="PS51257">
    <property type="entry name" value="PROKAR_LIPOPROTEIN"/>
    <property type="match status" value="1"/>
</dbReference>
<proteinExistence type="predicted"/>
<keyword evidence="1" id="KW-0614">Plasmid</keyword>
<evidence type="ECO:0008006" key="3">
    <source>
        <dbReference type="Google" id="ProtNLM"/>
    </source>
</evidence>
<evidence type="ECO:0000313" key="2">
    <source>
        <dbReference type="Proteomes" id="UP000005212"/>
    </source>
</evidence>
<dbReference type="PATRIC" id="fig|1155096.3.peg.1478"/>
<dbReference type="KEGG" id="bcw:Q7M_1424"/>
<reference evidence="1 2" key="1">
    <citation type="journal article" date="2012" name="J. Bacteriol.">
        <title>Complete Genome Sequence of Borrelia crocidurae.</title>
        <authorList>
            <person name="Elbir H."/>
            <person name="Gimenez G."/>
            <person name="Robert C."/>
            <person name="Bergstrom S."/>
            <person name="Cutler S."/>
            <person name="Raoult D."/>
            <person name="Drancourt M."/>
        </authorList>
    </citation>
    <scope>NUCLEOTIDE SEQUENCE [LARGE SCALE GENOMIC DNA]</scope>
    <source>
        <strain evidence="1 2">Achema</strain>
        <plasmid evidence="2">unnamed39</plasmid>
    </source>
</reference>
<dbReference type="Proteomes" id="UP000005212">
    <property type="component" value="Plasmid unnamed39"/>
</dbReference>
<dbReference type="AlphaFoldDB" id="I0FFJ4"/>
<reference evidence="2" key="2">
    <citation type="submission" date="2012-03" db="EMBL/GenBank/DDBJ databases">
        <title>Complete genome sequence of Borrelia crocidurae.</title>
        <authorList>
            <person name="Elbir H."/>
            <person name="Gimenez G."/>
            <person name="Robert C."/>
            <person name="Raoult D."/>
            <person name="Drancourt M."/>
        </authorList>
    </citation>
    <scope>NUCLEOTIDE SEQUENCE [LARGE SCALE GENOMIC DNA]</scope>
    <source>
        <strain evidence="2">Achema</strain>
        <plasmid evidence="2">unnamed39</plasmid>
    </source>
</reference>
<dbReference type="EMBL" id="CP003465">
    <property type="protein sequence ID" value="AFI32250.1"/>
    <property type="molecule type" value="Genomic_DNA"/>
</dbReference>
<name>I0FFJ4_BORCA</name>
<sequence length="375" mass="43620">MFKIRNYCAFFLLLSLFIGCDLKSPLLRGEPISSDGLSSSGQIDDSLIIERDIMRDEIGDKINSLINSFGLMNEEKEVLSYIRSVVTMNFFNDDDKVLKASSYKTYNEDEFYDLLINLGVDRVRDIIGRNLFVFTLLKEAEKVMKGSKPGLKRDHPYALKNVYISYLREAFSGDTYDEVYYKAINNYQFSNNYAWRDDETKSKFIAFSLPHVIAVEKIYEELSLDEKRVFNYIKKVAADPLCGGGRYLEMYTNIDLHFKLGRLGVKRVKELIEHVGSMQKMFDVEIQKKIDSVVKFDKDSDFPHDFKYIKQQYASELHYFIGHISPQPPSKASEAEASEDWGLKRFNEYFKKEFTSQFVERLDDAIEQFEAENGK</sequence>
<accession>I0FFJ4</accession>
<gene>
    <name evidence="1" type="ordered locus">Q7M_1424</name>
</gene>
<geneLocation type="plasmid" evidence="2">
    <name>unnamed39</name>
</geneLocation>